<evidence type="ECO:0000313" key="2">
    <source>
        <dbReference type="EMBL" id="KAI5063603.1"/>
    </source>
</evidence>
<organism evidence="2 3">
    <name type="scientific">Adiantum capillus-veneris</name>
    <name type="common">Maidenhair fern</name>
    <dbReference type="NCBI Taxonomy" id="13818"/>
    <lineage>
        <taxon>Eukaryota</taxon>
        <taxon>Viridiplantae</taxon>
        <taxon>Streptophyta</taxon>
        <taxon>Embryophyta</taxon>
        <taxon>Tracheophyta</taxon>
        <taxon>Polypodiopsida</taxon>
        <taxon>Polypodiidae</taxon>
        <taxon>Polypodiales</taxon>
        <taxon>Pteridineae</taxon>
        <taxon>Pteridaceae</taxon>
        <taxon>Vittarioideae</taxon>
        <taxon>Adiantum</taxon>
    </lineage>
</organism>
<reference evidence="2" key="1">
    <citation type="submission" date="2021-01" db="EMBL/GenBank/DDBJ databases">
        <title>Adiantum capillus-veneris genome.</title>
        <authorList>
            <person name="Fang Y."/>
            <person name="Liao Q."/>
        </authorList>
    </citation>
    <scope>NUCLEOTIDE SEQUENCE</scope>
    <source>
        <strain evidence="2">H3</strain>
        <tissue evidence="2">Leaf</tissue>
    </source>
</reference>
<feature type="region of interest" description="Disordered" evidence="1">
    <location>
        <begin position="156"/>
        <end position="175"/>
    </location>
</feature>
<dbReference type="EMBL" id="JABFUD020000021">
    <property type="protein sequence ID" value="KAI5063603.1"/>
    <property type="molecule type" value="Genomic_DNA"/>
</dbReference>
<feature type="compositionally biased region" description="Polar residues" evidence="1">
    <location>
        <begin position="163"/>
        <end position="175"/>
    </location>
</feature>
<accession>A0A9D4U9R6</accession>
<dbReference type="AlphaFoldDB" id="A0A9D4U9R6"/>
<sequence length="297" mass="33600">QNRFRTSWKRGEVLNSRLRRLREQDHGMSRIRFVLSGIDAKLGLGSTGAKCVSGSWCWAWATWVRGMGGGPRTFPGGVTKWQWKRMLMKRRQERECHRLAREKMLYDMRQRAEVLAAHPELLQPWEKLAIFPPPGISTGQQVSSLVRRFCRPSQAEDLWTQRDGPQQGTTPSSVDVESANVAGLDAATSDMDALHREAHRSPLQRVPYSARWQTMDFTPSKKKKKEASPIGKSMQDYLDAFDTDPLGVAVEIDTDGGKREALKDPLGYSVDERETSKKKDKPKKKKPGKGGRRGIGR</sequence>
<proteinExistence type="predicted"/>
<dbReference type="Proteomes" id="UP000886520">
    <property type="component" value="Chromosome 21"/>
</dbReference>
<protein>
    <submittedName>
        <fullName evidence="2">Uncharacterized protein</fullName>
    </submittedName>
</protein>
<keyword evidence="3" id="KW-1185">Reference proteome</keyword>
<comment type="caution">
    <text evidence="2">The sequence shown here is derived from an EMBL/GenBank/DDBJ whole genome shotgun (WGS) entry which is preliminary data.</text>
</comment>
<name>A0A9D4U9R6_ADICA</name>
<dbReference type="OrthoDB" id="1930125at2759"/>
<feature type="region of interest" description="Disordered" evidence="1">
    <location>
        <begin position="252"/>
        <end position="297"/>
    </location>
</feature>
<gene>
    <name evidence="2" type="ORF">GOP47_0022150</name>
</gene>
<dbReference type="PANTHER" id="PTHR37724">
    <property type="entry name" value="OS02G0564300 PROTEIN"/>
    <property type="match status" value="1"/>
</dbReference>
<feature type="non-terminal residue" evidence="2">
    <location>
        <position position="1"/>
    </location>
</feature>
<feature type="compositionally biased region" description="Basic residues" evidence="1">
    <location>
        <begin position="278"/>
        <end position="297"/>
    </location>
</feature>
<dbReference type="PANTHER" id="PTHR37724:SF1">
    <property type="entry name" value="OS02G0564300 PROTEIN"/>
    <property type="match status" value="1"/>
</dbReference>
<evidence type="ECO:0000256" key="1">
    <source>
        <dbReference type="SAM" id="MobiDB-lite"/>
    </source>
</evidence>
<evidence type="ECO:0000313" key="3">
    <source>
        <dbReference type="Proteomes" id="UP000886520"/>
    </source>
</evidence>